<accession>A0A6L8VHC8</accession>
<proteinExistence type="predicted"/>
<reference evidence="2 3" key="1">
    <citation type="submission" date="2020-01" db="EMBL/GenBank/DDBJ databases">
        <title>Frigidibacter albus SP32T (=CGMCC 1.13995T).</title>
        <authorList>
            <person name="Liao X."/>
        </authorList>
    </citation>
    <scope>NUCLEOTIDE SEQUENCE [LARGE SCALE GENOMIC DNA]</scope>
    <source>
        <strain evidence="2 3">SP32</strain>
    </source>
</reference>
<evidence type="ECO:0000313" key="3">
    <source>
        <dbReference type="Proteomes" id="UP000477083"/>
    </source>
</evidence>
<name>A0A6L8VHC8_9RHOB</name>
<comment type="caution">
    <text evidence="2">The sequence shown here is derived from an EMBL/GenBank/DDBJ whole genome shotgun (WGS) entry which is preliminary data.</text>
</comment>
<organism evidence="2 3">
    <name type="scientific">Frigidibacter albus</name>
    <dbReference type="NCBI Taxonomy" id="1465486"/>
    <lineage>
        <taxon>Bacteria</taxon>
        <taxon>Pseudomonadati</taxon>
        <taxon>Pseudomonadota</taxon>
        <taxon>Alphaproteobacteria</taxon>
        <taxon>Rhodobacterales</taxon>
        <taxon>Paracoccaceae</taxon>
        <taxon>Frigidibacter</taxon>
    </lineage>
</organism>
<keyword evidence="1" id="KW-0812">Transmembrane</keyword>
<dbReference type="Proteomes" id="UP000477083">
    <property type="component" value="Unassembled WGS sequence"/>
</dbReference>
<gene>
    <name evidence="2" type="ORF">GS660_05825</name>
</gene>
<sequence length="177" mass="19148">MIDPVTTRRWSYRALFVALAAALLFVRLLPLSTLPAHIPGPDLMLCITCAWVLRRPDFVPALAIVAVFLIEDMLAMRPPGLWALVVLLGSEFLRDRAGAMRGLPFLAEWATVTAVMAIMLLANRLVLALVVVPQTGLGLTLLQFVITVLAYPLVVAVSHLALGLRAPSEIDGMGSRA</sequence>
<keyword evidence="3" id="KW-1185">Reference proteome</keyword>
<dbReference type="RefSeq" id="WP_161344382.1">
    <property type="nucleotide sequence ID" value="NZ_BMGW01000003.1"/>
</dbReference>
<keyword evidence="1" id="KW-0472">Membrane</keyword>
<evidence type="ECO:0000256" key="1">
    <source>
        <dbReference type="SAM" id="Phobius"/>
    </source>
</evidence>
<feature type="transmembrane region" description="Helical" evidence="1">
    <location>
        <begin position="144"/>
        <end position="164"/>
    </location>
</feature>
<feature type="transmembrane region" description="Helical" evidence="1">
    <location>
        <begin position="59"/>
        <end position="88"/>
    </location>
</feature>
<dbReference type="OrthoDB" id="7629477at2"/>
<evidence type="ECO:0000313" key="2">
    <source>
        <dbReference type="EMBL" id="MZQ88610.1"/>
    </source>
</evidence>
<keyword evidence="1" id="KW-1133">Transmembrane helix</keyword>
<dbReference type="AlphaFoldDB" id="A0A6L8VHC8"/>
<protein>
    <submittedName>
        <fullName evidence="2">Rod shape-determining protein MreD</fullName>
    </submittedName>
</protein>
<feature type="transmembrane region" description="Helical" evidence="1">
    <location>
        <begin position="109"/>
        <end position="132"/>
    </location>
</feature>
<dbReference type="EMBL" id="WWNR01000003">
    <property type="protein sequence ID" value="MZQ88610.1"/>
    <property type="molecule type" value="Genomic_DNA"/>
</dbReference>